<keyword evidence="3" id="KW-1185">Reference proteome</keyword>
<comment type="caution">
    <text evidence="2">The sequence shown here is derived from an EMBL/GenBank/DDBJ whole genome shotgun (WGS) entry which is preliminary data.</text>
</comment>
<evidence type="ECO:0000313" key="3">
    <source>
        <dbReference type="Proteomes" id="UP001059041"/>
    </source>
</evidence>
<proteinExistence type="predicted"/>
<feature type="region of interest" description="Disordered" evidence="1">
    <location>
        <begin position="26"/>
        <end position="47"/>
    </location>
</feature>
<protein>
    <submittedName>
        <fullName evidence="2">Uncharacterized protein</fullName>
    </submittedName>
</protein>
<dbReference type="EMBL" id="JAFHDT010000010">
    <property type="protein sequence ID" value="KAI7804478.1"/>
    <property type="molecule type" value="Genomic_DNA"/>
</dbReference>
<dbReference type="AlphaFoldDB" id="A0A9W7TSD1"/>
<evidence type="ECO:0000256" key="1">
    <source>
        <dbReference type="SAM" id="MobiDB-lite"/>
    </source>
</evidence>
<reference evidence="2" key="1">
    <citation type="submission" date="2021-02" db="EMBL/GenBank/DDBJ databases">
        <title>Comparative genomics reveals that relaxation of natural selection precedes convergent phenotypic evolution of cavefish.</title>
        <authorList>
            <person name="Peng Z."/>
        </authorList>
    </citation>
    <scope>NUCLEOTIDE SEQUENCE</scope>
    <source>
        <tissue evidence="2">Muscle</tissue>
    </source>
</reference>
<organism evidence="2 3">
    <name type="scientific">Triplophysa rosa</name>
    <name type="common">Cave loach</name>
    <dbReference type="NCBI Taxonomy" id="992332"/>
    <lineage>
        <taxon>Eukaryota</taxon>
        <taxon>Metazoa</taxon>
        <taxon>Chordata</taxon>
        <taxon>Craniata</taxon>
        <taxon>Vertebrata</taxon>
        <taxon>Euteleostomi</taxon>
        <taxon>Actinopterygii</taxon>
        <taxon>Neopterygii</taxon>
        <taxon>Teleostei</taxon>
        <taxon>Ostariophysi</taxon>
        <taxon>Cypriniformes</taxon>
        <taxon>Nemacheilidae</taxon>
        <taxon>Triplophysa</taxon>
    </lineage>
</organism>
<sequence>MGDCMLDSYGEDGFQSSEGFDDWATFSSADWAEPQQDDNSFSDWGAFHDNTEKEEEFSSISAVESGTTKIPEKIENGKQVNVLFAFRDCFRVDGAEKEPLTLEIPTLFQLLQIKTDLPSHSSAISSEAANLWCHLQSDSDILRLSSPKPKLHSSEQLLKTLELRHPDASTASQSTILSDLDLEEPEDCHGTLIQTKLMPPSQCRNAPGFFYQISRKWLSQHSMNMLPHQRQKDPLQL</sequence>
<evidence type="ECO:0000313" key="2">
    <source>
        <dbReference type="EMBL" id="KAI7804478.1"/>
    </source>
</evidence>
<name>A0A9W7TSD1_TRIRA</name>
<dbReference type="OrthoDB" id="8813781at2759"/>
<accession>A0A9W7TSD1</accession>
<dbReference type="Proteomes" id="UP001059041">
    <property type="component" value="Linkage Group LG10"/>
</dbReference>
<gene>
    <name evidence="2" type="ORF">IRJ41_011556</name>
</gene>